<evidence type="ECO:0000313" key="1">
    <source>
        <dbReference type="EMBL" id="ATJ81866.1"/>
    </source>
</evidence>
<protein>
    <submittedName>
        <fullName evidence="1">Uncharacterized protein</fullName>
    </submittedName>
</protein>
<dbReference type="KEGG" id="hbe:BEI_0879"/>
<organism evidence="1 2">
    <name type="scientific">Halomonas beimenensis</name>
    <dbReference type="NCBI Taxonomy" id="475662"/>
    <lineage>
        <taxon>Bacteria</taxon>
        <taxon>Pseudomonadati</taxon>
        <taxon>Pseudomonadota</taxon>
        <taxon>Gammaproteobacteria</taxon>
        <taxon>Oceanospirillales</taxon>
        <taxon>Halomonadaceae</taxon>
        <taxon>Halomonas</taxon>
    </lineage>
</organism>
<name>A0A291P4Q3_9GAMM</name>
<dbReference type="RefSeq" id="WP_265331681.1">
    <property type="nucleotide sequence ID" value="NZ_BAAADT010000003.1"/>
</dbReference>
<proteinExistence type="predicted"/>
<dbReference type="EMBL" id="CP021435">
    <property type="protein sequence ID" value="ATJ81866.1"/>
    <property type="molecule type" value="Genomic_DNA"/>
</dbReference>
<reference evidence="1 2" key="1">
    <citation type="journal article" date="2017" name="Sci. Rep.">
        <title>Revealing the Saline Adaptation Strategies of the Halophilic Bacterium Halomonas beimenensis through High-throughput Omics and Transposon Mutagenesis Approaches.</title>
        <authorList>
            <person name="Chen Y.H."/>
            <person name="Lin S.S."/>
            <person name="Shyu Y.T."/>
        </authorList>
    </citation>
    <scope>NUCLEOTIDE SEQUENCE [LARGE SCALE GENOMIC DNA]</scope>
    <source>
        <strain evidence="1 2">NTU-111</strain>
    </source>
</reference>
<dbReference type="Proteomes" id="UP000219993">
    <property type="component" value="Chromosome"/>
</dbReference>
<evidence type="ECO:0000313" key="2">
    <source>
        <dbReference type="Proteomes" id="UP000219993"/>
    </source>
</evidence>
<gene>
    <name evidence="1" type="ORF">BEI_0879</name>
</gene>
<dbReference type="AlphaFoldDB" id="A0A291P4Q3"/>
<keyword evidence="2" id="KW-1185">Reference proteome</keyword>
<accession>A0A291P4Q3</accession>
<sequence length="41" mass="4569">MSAVTREARARAALTAVGGAPHYAVMDVTEHTDGRRQWWRS</sequence>